<evidence type="ECO:0000313" key="9">
    <source>
        <dbReference type="EMBL" id="ONG38146.1"/>
    </source>
</evidence>
<evidence type="ECO:0000256" key="4">
    <source>
        <dbReference type="ARBA" id="ARBA00023235"/>
    </source>
</evidence>
<dbReference type="AlphaFoldDB" id="A0A1S8CSF8"/>
<dbReference type="EMBL" id="MLCN01000037">
    <property type="protein sequence ID" value="ONG38146.1"/>
    <property type="molecule type" value="Genomic_DNA"/>
</dbReference>
<accession>A0A1S8CSF8</accession>
<dbReference type="GO" id="GO:0003755">
    <property type="term" value="F:peptidyl-prolyl cis-trans isomerase activity"/>
    <property type="evidence" value="ECO:0007669"/>
    <property type="project" value="UniProtKB-UniRule"/>
</dbReference>
<keyword evidence="10" id="KW-1185">Reference proteome</keyword>
<keyword evidence="4 5" id="KW-0413">Isomerase</keyword>
<proteinExistence type="inferred from homology"/>
<evidence type="ECO:0000259" key="8">
    <source>
        <dbReference type="PROSITE" id="PS50059"/>
    </source>
</evidence>
<evidence type="ECO:0000256" key="7">
    <source>
        <dbReference type="SAM" id="MobiDB-lite"/>
    </source>
</evidence>
<dbReference type="OrthoDB" id="9808891at2"/>
<evidence type="ECO:0000256" key="2">
    <source>
        <dbReference type="ARBA" id="ARBA00006577"/>
    </source>
</evidence>
<keyword evidence="3 5" id="KW-0697">Rotamase</keyword>
<feature type="domain" description="PPIase FKBP-type" evidence="8">
    <location>
        <begin position="25"/>
        <end position="90"/>
    </location>
</feature>
<evidence type="ECO:0000256" key="6">
    <source>
        <dbReference type="RuleBase" id="RU003915"/>
    </source>
</evidence>
<comment type="similarity">
    <text evidence="2 6">Belongs to the FKBP-type PPIase family.</text>
</comment>
<dbReference type="Gene3D" id="3.10.50.40">
    <property type="match status" value="1"/>
</dbReference>
<dbReference type="SUPFAM" id="SSF54534">
    <property type="entry name" value="FKBP-like"/>
    <property type="match status" value="1"/>
</dbReference>
<evidence type="ECO:0000313" key="10">
    <source>
        <dbReference type="Proteomes" id="UP000192132"/>
    </source>
</evidence>
<feature type="compositionally biased region" description="Polar residues" evidence="7">
    <location>
        <begin position="1"/>
        <end position="17"/>
    </location>
</feature>
<organism evidence="9 10">
    <name type="scientific">Alkanindiges hydrocarboniclasticus</name>
    <dbReference type="NCBI Taxonomy" id="1907941"/>
    <lineage>
        <taxon>Bacteria</taxon>
        <taxon>Pseudomonadati</taxon>
        <taxon>Pseudomonadota</taxon>
        <taxon>Gammaproteobacteria</taxon>
        <taxon>Moraxellales</taxon>
        <taxon>Moraxellaceae</taxon>
        <taxon>Alkanindiges</taxon>
    </lineage>
</organism>
<name>A0A1S8CSF8_9GAMM</name>
<dbReference type="PROSITE" id="PS50059">
    <property type="entry name" value="FKBP_PPIASE"/>
    <property type="match status" value="1"/>
</dbReference>
<evidence type="ECO:0000256" key="5">
    <source>
        <dbReference type="PROSITE-ProRule" id="PRU00277"/>
    </source>
</evidence>
<reference evidence="9 10" key="1">
    <citation type="submission" date="2016-10" db="EMBL/GenBank/DDBJ databases">
        <title>Draft Genome sequence of Alkanindiges sp. strain H1.</title>
        <authorList>
            <person name="Subhash Y."/>
            <person name="Lee S."/>
        </authorList>
    </citation>
    <scope>NUCLEOTIDE SEQUENCE [LARGE SCALE GENOMIC DNA]</scope>
    <source>
        <strain evidence="9 10">H1</strain>
    </source>
</reference>
<comment type="catalytic activity">
    <reaction evidence="1 5 6">
        <text>[protein]-peptidylproline (omega=180) = [protein]-peptidylproline (omega=0)</text>
        <dbReference type="Rhea" id="RHEA:16237"/>
        <dbReference type="Rhea" id="RHEA-COMP:10747"/>
        <dbReference type="Rhea" id="RHEA-COMP:10748"/>
        <dbReference type="ChEBI" id="CHEBI:83833"/>
        <dbReference type="ChEBI" id="CHEBI:83834"/>
        <dbReference type="EC" id="5.2.1.8"/>
    </reaction>
</comment>
<sequence>MTDSNNPAGNAQFVNPNEDTRIGEGSKVELHFSVALENGIELDNTRIRPEAVSLTIGDGNLLPGFENALLGLRAGDRRTVHLPPEDAFGPWNPDNVQTFDTVKFAERPQVDQMIEFEDKSKSTLPGVVKSVTDDITEIDFNHPLAGRNVVFEVEIIRVTPAGQSGFSILSSNAGKPS</sequence>
<evidence type="ECO:0000256" key="3">
    <source>
        <dbReference type="ARBA" id="ARBA00023110"/>
    </source>
</evidence>
<dbReference type="RefSeq" id="WP_076879065.1">
    <property type="nucleotide sequence ID" value="NZ_MLCN01000037.1"/>
</dbReference>
<dbReference type="Proteomes" id="UP000192132">
    <property type="component" value="Unassembled WGS sequence"/>
</dbReference>
<dbReference type="STRING" id="1907941.BKE30_13210"/>
<dbReference type="PANTHER" id="PTHR47861:SF4">
    <property type="entry name" value="FKBP-TYPE 16 KDA PEPTIDYL-PROLYL CIS-TRANS ISOMERASE"/>
    <property type="match status" value="1"/>
</dbReference>
<dbReference type="Pfam" id="PF00254">
    <property type="entry name" value="FKBP_C"/>
    <property type="match status" value="1"/>
</dbReference>
<dbReference type="InterPro" id="IPR046357">
    <property type="entry name" value="PPIase_dom_sf"/>
</dbReference>
<dbReference type="EC" id="5.2.1.8" evidence="6"/>
<gene>
    <name evidence="9" type="ORF">BKE30_13210</name>
</gene>
<feature type="region of interest" description="Disordered" evidence="7">
    <location>
        <begin position="1"/>
        <end position="21"/>
    </location>
</feature>
<dbReference type="PANTHER" id="PTHR47861">
    <property type="entry name" value="FKBP-TYPE PEPTIDYL-PROLYL CIS-TRANS ISOMERASE SLYD"/>
    <property type="match status" value="1"/>
</dbReference>
<comment type="caution">
    <text evidence="9">The sequence shown here is derived from an EMBL/GenBank/DDBJ whole genome shotgun (WGS) entry which is preliminary data.</text>
</comment>
<dbReference type="InterPro" id="IPR001179">
    <property type="entry name" value="PPIase_FKBP_dom"/>
</dbReference>
<protein>
    <recommendedName>
        <fullName evidence="6">Peptidyl-prolyl cis-trans isomerase</fullName>
        <ecNumber evidence="6">5.2.1.8</ecNumber>
    </recommendedName>
</protein>
<evidence type="ECO:0000256" key="1">
    <source>
        <dbReference type="ARBA" id="ARBA00000971"/>
    </source>
</evidence>